<feature type="compositionally biased region" description="Basic and acidic residues" evidence="1">
    <location>
        <begin position="156"/>
        <end position="169"/>
    </location>
</feature>
<feature type="compositionally biased region" description="Polar residues" evidence="1">
    <location>
        <begin position="172"/>
        <end position="181"/>
    </location>
</feature>
<accession>A0A6A5R211</accession>
<evidence type="ECO:0000256" key="1">
    <source>
        <dbReference type="SAM" id="MobiDB-lite"/>
    </source>
</evidence>
<proteinExistence type="predicted"/>
<evidence type="ECO:0000313" key="3">
    <source>
        <dbReference type="Proteomes" id="UP000800096"/>
    </source>
</evidence>
<dbReference type="AlphaFoldDB" id="A0A6A5R211"/>
<sequence>PAPQRTLSSPVPGLRSRFHDPAITSASLQRELVAQTKQAGGASCHHYRILEAGDEISSKVAAENFVPTLRWYARISSQSVPLLLAKSARWKTVRSGLPLKTCLKKKAHSTAPTPPGEVQYLEDDLSGSRTLRRMKTVDFDEANKSLLALPNRSTKSKNEIDTPDQRPVESARQATKLNMTRSGKAPGPKMLDTVKSSLANPATTHTDVHVVAITPSKNTGVTGERIHNTSTDPATPTMQIVASDSGSYEIVWDDVPAEHNIRPSRRGSSASHALKAVSSTAARGLLRVNSKLTDWSGSWKAPSDTFAPTIVVYPDGDGQEDLIECAVDDELMVFAPPNSQRTSATPSRLPSRPVSTPLTRAASQESLTLGKAAQEGPSEVDLDWVSPLDDALVVPTPPVQSTRHLNAQGRPWTMPKVRKLSNVEEVDFKFHDHRDSLTLAHARLMHTGGVSPELFTHRDSVSLAKKRMYAKNHAVSAARVLPARNSYHVTSAPAISMDDTYLDVHAVKEHAPQALKSRKSVSMLDAKQVAPYSHIRIME</sequence>
<feature type="region of interest" description="Disordered" evidence="1">
    <location>
        <begin position="337"/>
        <end position="376"/>
    </location>
</feature>
<dbReference type="OrthoDB" id="3944862at2759"/>
<feature type="compositionally biased region" description="Polar residues" evidence="1">
    <location>
        <begin position="337"/>
        <end position="367"/>
    </location>
</feature>
<protein>
    <submittedName>
        <fullName evidence="2">Uncharacterized protein</fullName>
    </submittedName>
</protein>
<name>A0A6A5R211_AMPQU</name>
<keyword evidence="3" id="KW-1185">Reference proteome</keyword>
<reference evidence="2" key="1">
    <citation type="journal article" date="2020" name="Stud. Mycol.">
        <title>101 Dothideomycetes genomes: a test case for predicting lifestyles and emergence of pathogens.</title>
        <authorList>
            <person name="Haridas S."/>
            <person name="Albert R."/>
            <person name="Binder M."/>
            <person name="Bloem J."/>
            <person name="Labutti K."/>
            <person name="Salamov A."/>
            <person name="Andreopoulos B."/>
            <person name="Baker S."/>
            <person name="Barry K."/>
            <person name="Bills G."/>
            <person name="Bluhm B."/>
            <person name="Cannon C."/>
            <person name="Castanera R."/>
            <person name="Culley D."/>
            <person name="Daum C."/>
            <person name="Ezra D."/>
            <person name="Gonzalez J."/>
            <person name="Henrissat B."/>
            <person name="Kuo A."/>
            <person name="Liang C."/>
            <person name="Lipzen A."/>
            <person name="Lutzoni F."/>
            <person name="Magnuson J."/>
            <person name="Mondo S."/>
            <person name="Nolan M."/>
            <person name="Ohm R."/>
            <person name="Pangilinan J."/>
            <person name="Park H.-J."/>
            <person name="Ramirez L."/>
            <person name="Alfaro M."/>
            <person name="Sun H."/>
            <person name="Tritt A."/>
            <person name="Yoshinaga Y."/>
            <person name="Zwiers L.-H."/>
            <person name="Turgeon B."/>
            <person name="Goodwin S."/>
            <person name="Spatafora J."/>
            <person name="Crous P."/>
            <person name="Grigoriev I."/>
        </authorList>
    </citation>
    <scope>NUCLEOTIDE SEQUENCE</scope>
    <source>
        <strain evidence="2">HMLAC05119</strain>
    </source>
</reference>
<feature type="non-terminal residue" evidence="2">
    <location>
        <position position="1"/>
    </location>
</feature>
<dbReference type="EMBL" id="ML979132">
    <property type="protein sequence ID" value="KAF1921178.1"/>
    <property type="molecule type" value="Genomic_DNA"/>
</dbReference>
<feature type="non-terminal residue" evidence="2">
    <location>
        <position position="539"/>
    </location>
</feature>
<dbReference type="Proteomes" id="UP000800096">
    <property type="component" value="Unassembled WGS sequence"/>
</dbReference>
<evidence type="ECO:0000313" key="2">
    <source>
        <dbReference type="EMBL" id="KAF1921178.1"/>
    </source>
</evidence>
<feature type="region of interest" description="Disordered" evidence="1">
    <location>
        <begin position="146"/>
        <end position="189"/>
    </location>
</feature>
<organism evidence="2 3">
    <name type="scientific">Ampelomyces quisqualis</name>
    <name type="common">Powdery mildew agent</name>
    <dbReference type="NCBI Taxonomy" id="50730"/>
    <lineage>
        <taxon>Eukaryota</taxon>
        <taxon>Fungi</taxon>
        <taxon>Dikarya</taxon>
        <taxon>Ascomycota</taxon>
        <taxon>Pezizomycotina</taxon>
        <taxon>Dothideomycetes</taxon>
        <taxon>Pleosporomycetidae</taxon>
        <taxon>Pleosporales</taxon>
        <taxon>Pleosporineae</taxon>
        <taxon>Phaeosphaeriaceae</taxon>
        <taxon>Ampelomyces</taxon>
    </lineage>
</organism>
<gene>
    <name evidence="2" type="ORF">BDU57DRAFT_427151</name>
</gene>